<gene>
    <name evidence="3" type="ORF">A7U60_g7335</name>
</gene>
<accession>A0A9Q5N9S9</accession>
<feature type="compositionally biased region" description="Polar residues" evidence="2">
    <location>
        <begin position="713"/>
        <end position="724"/>
    </location>
</feature>
<keyword evidence="4" id="KW-1185">Reference proteome</keyword>
<organism evidence="3 4">
    <name type="scientific">Sanghuangporus baumii</name>
    <name type="common">Phellinus baumii</name>
    <dbReference type="NCBI Taxonomy" id="108892"/>
    <lineage>
        <taxon>Eukaryota</taxon>
        <taxon>Fungi</taxon>
        <taxon>Dikarya</taxon>
        <taxon>Basidiomycota</taxon>
        <taxon>Agaricomycotina</taxon>
        <taxon>Agaricomycetes</taxon>
        <taxon>Hymenochaetales</taxon>
        <taxon>Hymenochaetaceae</taxon>
        <taxon>Sanghuangporus</taxon>
    </lineage>
</organism>
<feature type="compositionally biased region" description="Low complexity" evidence="2">
    <location>
        <begin position="559"/>
        <end position="574"/>
    </location>
</feature>
<feature type="compositionally biased region" description="Basic and acidic residues" evidence="2">
    <location>
        <begin position="462"/>
        <end position="475"/>
    </location>
</feature>
<feature type="region of interest" description="Disordered" evidence="2">
    <location>
        <begin position="602"/>
        <end position="746"/>
    </location>
</feature>
<feature type="compositionally biased region" description="Basic and acidic residues" evidence="2">
    <location>
        <begin position="775"/>
        <end position="785"/>
    </location>
</feature>
<feature type="region of interest" description="Disordered" evidence="2">
    <location>
        <begin position="213"/>
        <end position="246"/>
    </location>
</feature>
<protein>
    <submittedName>
        <fullName evidence="3">Uncharacterized protein</fullName>
    </submittedName>
</protein>
<evidence type="ECO:0000256" key="2">
    <source>
        <dbReference type="SAM" id="MobiDB-lite"/>
    </source>
</evidence>
<feature type="region of interest" description="Disordered" evidence="2">
    <location>
        <begin position="314"/>
        <end position="421"/>
    </location>
</feature>
<feature type="compositionally biased region" description="Polar residues" evidence="2">
    <location>
        <begin position="693"/>
        <end position="702"/>
    </location>
</feature>
<feature type="compositionally biased region" description="Polar residues" evidence="2">
    <location>
        <begin position="38"/>
        <end position="47"/>
    </location>
</feature>
<feature type="compositionally biased region" description="Basic residues" evidence="2">
    <location>
        <begin position="387"/>
        <end position="397"/>
    </location>
</feature>
<dbReference type="Proteomes" id="UP000757232">
    <property type="component" value="Unassembled WGS sequence"/>
</dbReference>
<keyword evidence="1" id="KW-0175">Coiled coil</keyword>
<feature type="region of interest" description="Disordered" evidence="2">
    <location>
        <begin position="522"/>
        <end position="589"/>
    </location>
</feature>
<proteinExistence type="predicted"/>
<feature type="compositionally biased region" description="Low complexity" evidence="2">
    <location>
        <begin position="703"/>
        <end position="712"/>
    </location>
</feature>
<feature type="compositionally biased region" description="Polar residues" evidence="2">
    <location>
        <begin position="370"/>
        <end position="380"/>
    </location>
</feature>
<evidence type="ECO:0000256" key="1">
    <source>
        <dbReference type="SAM" id="Coils"/>
    </source>
</evidence>
<feature type="region of interest" description="Disordered" evidence="2">
    <location>
        <begin position="436"/>
        <end position="475"/>
    </location>
</feature>
<feature type="compositionally biased region" description="Basic and acidic residues" evidence="2">
    <location>
        <begin position="522"/>
        <end position="534"/>
    </location>
</feature>
<evidence type="ECO:0000313" key="4">
    <source>
        <dbReference type="Proteomes" id="UP000757232"/>
    </source>
</evidence>
<feature type="compositionally biased region" description="Low complexity" evidence="2">
    <location>
        <begin position="9"/>
        <end position="26"/>
    </location>
</feature>
<evidence type="ECO:0000313" key="3">
    <source>
        <dbReference type="EMBL" id="OCB85684.1"/>
    </source>
</evidence>
<dbReference type="PANTHER" id="PTHR38120">
    <property type="entry name" value="EXPRESSED PROTEIN"/>
    <property type="match status" value="1"/>
</dbReference>
<dbReference type="AlphaFoldDB" id="A0A9Q5N9S9"/>
<dbReference type="PANTHER" id="PTHR38120:SF1">
    <property type="entry name" value="M PROTEIN, SEROTYPE 2.1"/>
    <property type="match status" value="1"/>
</dbReference>
<dbReference type="EMBL" id="LNZH02000208">
    <property type="protein sequence ID" value="OCB85684.1"/>
    <property type="molecule type" value="Genomic_DNA"/>
</dbReference>
<feature type="compositionally biased region" description="Acidic residues" evidence="2">
    <location>
        <begin position="320"/>
        <end position="330"/>
    </location>
</feature>
<comment type="caution">
    <text evidence="3">The sequence shown here is derived from an EMBL/GenBank/DDBJ whole genome shotgun (WGS) entry which is preliminary data.</text>
</comment>
<feature type="compositionally biased region" description="Acidic residues" evidence="2">
    <location>
        <begin position="213"/>
        <end position="225"/>
    </location>
</feature>
<dbReference type="OrthoDB" id="2121319at2759"/>
<feature type="coiled-coil region" evidence="1">
    <location>
        <begin position="269"/>
        <end position="303"/>
    </location>
</feature>
<sequence>MATSAARITPARRASTSSHATPTATSIARGATARSAVSPKSSLNGNKRASASRATSLASAIEGETAANTALAAALKRETEEKEELLLRVQNKEQSIAELASENAQLTTALNAAETRLAELYADQGRIEEDTAARLELVDRLRTQVQELEREKRDLLRRYNEQTETFDAERQSFYDNEQHLKSRIQSLLQARKTAELHPKPSVQSLAETVTGEDDDALDADNDDWTESPTKLAGASRTEQDDPTEPADMTSLRIELSTLSTSYTSLQTTVQHLSSQLLDLKRVNAQLQEENESYNILLREKTLNGQFDILKSASTKQLDEVSSEEYEDDEDMYQHEERSPLPSRSRTPLDPVDELSEDMDSRVYGEEQEQDTFTQDDAGSFSSAGKRERSRRAGRGGRRNAASSRSPPAKGESLAGLPVAGPGLDLAAELGRAENSTFLDGQGDFDSRDRSASIAKTKRGKRQSMDRKAEAGTADKEYDALRNEVKSLKDANKALSLYASKIIDRIIAQEGFEHVLAADYEKPAPAKKQVPEKPSAEQISKKKARPQSAIFGLSLSTGDPSPSQTSQSTLLPTSPKISVEQTATTKAQRRSLSFDWRPFSMFGSSSDKKSEANANLKPLNLRPGASSVVAARKLDTEEDDEDRKERERLHATMKLMGINKPMTSTPVSPSVGSPTAFLSTPSSTPNGTPDPRSEATSPKQSAISRFSFFRSRSNTSENSMNSANSIPGGPGPESSLTTEALERAEAETTLAALDEREKVLGAEIAKGSNGGFTELPPRRQRGEGRSRRSRQSGGSGSGSTVWSAGMSTHKEEESGDEAVQAE</sequence>
<reference evidence="3" key="1">
    <citation type="submission" date="2016-06" db="EMBL/GenBank/DDBJ databases">
        <title>Draft Genome sequence of the fungus Inonotus baumii.</title>
        <authorList>
            <person name="Zhu H."/>
            <person name="Lin W."/>
        </authorList>
    </citation>
    <scope>NUCLEOTIDE SEQUENCE</scope>
    <source>
        <strain evidence="3">821</strain>
    </source>
</reference>
<feature type="coiled-coil region" evidence="1">
    <location>
        <begin position="68"/>
        <end position="165"/>
    </location>
</feature>
<name>A0A9Q5N9S9_SANBA</name>
<feature type="region of interest" description="Disordered" evidence="2">
    <location>
        <begin position="760"/>
        <end position="821"/>
    </location>
</feature>
<feature type="compositionally biased region" description="Polar residues" evidence="2">
    <location>
        <begin position="675"/>
        <end position="686"/>
    </location>
</feature>
<feature type="compositionally biased region" description="Low complexity" evidence="2">
    <location>
        <begin position="660"/>
        <end position="674"/>
    </location>
</feature>
<feature type="region of interest" description="Disordered" evidence="2">
    <location>
        <begin position="1"/>
        <end position="55"/>
    </location>
</feature>